<accession>A0A3M7Q061</accession>
<evidence type="ECO:0000256" key="1">
    <source>
        <dbReference type="SAM" id="Phobius"/>
    </source>
</evidence>
<proteinExistence type="predicted"/>
<sequence length="64" mass="7630">MMPRSRSFVEIIKFGCLIFTSNILIIIIKPNKKWTKNYSNWNIVTVSKFLDNSIKIWDKDTFEC</sequence>
<comment type="caution">
    <text evidence="2">The sequence shown here is derived from an EMBL/GenBank/DDBJ whole genome shotgun (WGS) entry which is preliminary data.</text>
</comment>
<keyword evidence="3" id="KW-1185">Reference proteome</keyword>
<protein>
    <submittedName>
        <fullName evidence="2">Uncharacterized protein</fullName>
    </submittedName>
</protein>
<keyword evidence="1" id="KW-0812">Transmembrane</keyword>
<name>A0A3M7Q061_BRAPC</name>
<dbReference type="Proteomes" id="UP000276133">
    <property type="component" value="Unassembled WGS sequence"/>
</dbReference>
<organism evidence="2 3">
    <name type="scientific">Brachionus plicatilis</name>
    <name type="common">Marine rotifer</name>
    <name type="synonym">Brachionus muelleri</name>
    <dbReference type="NCBI Taxonomy" id="10195"/>
    <lineage>
        <taxon>Eukaryota</taxon>
        <taxon>Metazoa</taxon>
        <taxon>Spiralia</taxon>
        <taxon>Gnathifera</taxon>
        <taxon>Rotifera</taxon>
        <taxon>Eurotatoria</taxon>
        <taxon>Monogononta</taxon>
        <taxon>Pseudotrocha</taxon>
        <taxon>Ploima</taxon>
        <taxon>Brachionidae</taxon>
        <taxon>Brachionus</taxon>
    </lineage>
</organism>
<evidence type="ECO:0000313" key="2">
    <source>
        <dbReference type="EMBL" id="RNA04499.1"/>
    </source>
</evidence>
<gene>
    <name evidence="2" type="ORF">BpHYR1_037989</name>
</gene>
<reference evidence="2 3" key="1">
    <citation type="journal article" date="2018" name="Sci. Rep.">
        <title>Genomic signatures of local adaptation to the degree of environmental predictability in rotifers.</title>
        <authorList>
            <person name="Franch-Gras L."/>
            <person name="Hahn C."/>
            <person name="Garcia-Roger E.M."/>
            <person name="Carmona M.J."/>
            <person name="Serra M."/>
            <person name="Gomez A."/>
        </authorList>
    </citation>
    <scope>NUCLEOTIDE SEQUENCE [LARGE SCALE GENOMIC DNA]</scope>
    <source>
        <strain evidence="2">HYR1</strain>
    </source>
</reference>
<evidence type="ECO:0000313" key="3">
    <source>
        <dbReference type="Proteomes" id="UP000276133"/>
    </source>
</evidence>
<keyword evidence="1" id="KW-1133">Transmembrane helix</keyword>
<feature type="transmembrane region" description="Helical" evidence="1">
    <location>
        <begin position="12"/>
        <end position="28"/>
    </location>
</feature>
<dbReference type="AlphaFoldDB" id="A0A3M7Q061"/>
<dbReference type="EMBL" id="REGN01008083">
    <property type="protein sequence ID" value="RNA04499.1"/>
    <property type="molecule type" value="Genomic_DNA"/>
</dbReference>
<keyword evidence="1" id="KW-0472">Membrane</keyword>